<dbReference type="PANTHER" id="PTHR45432">
    <property type="entry name" value="CHAPERONE PROTEIN DNAJ 11, CHLOROPLASTIC-LIKE"/>
    <property type="match status" value="1"/>
</dbReference>
<dbReference type="Gene3D" id="1.10.287.110">
    <property type="entry name" value="DnaJ domain"/>
    <property type="match status" value="1"/>
</dbReference>
<feature type="domain" description="J" evidence="1">
    <location>
        <begin position="56"/>
        <end position="119"/>
    </location>
</feature>
<accession>A0A9Q0FAN2</accession>
<dbReference type="InterPro" id="IPR018253">
    <property type="entry name" value="DnaJ_domain_CS"/>
</dbReference>
<dbReference type="AlphaFoldDB" id="A0A9Q0FAN2"/>
<dbReference type="Proteomes" id="UP001141552">
    <property type="component" value="Unassembled WGS sequence"/>
</dbReference>
<proteinExistence type="predicted"/>
<protein>
    <recommendedName>
        <fullName evidence="1">J domain-containing protein</fullName>
    </recommendedName>
</protein>
<dbReference type="InterPro" id="IPR036869">
    <property type="entry name" value="J_dom_sf"/>
</dbReference>
<name>A0A9Q0FAN2_9ROSI</name>
<keyword evidence="3" id="KW-1185">Reference proteome</keyword>
<evidence type="ECO:0000259" key="1">
    <source>
        <dbReference type="PROSITE" id="PS50076"/>
    </source>
</evidence>
<dbReference type="Pfam" id="PF00226">
    <property type="entry name" value="DnaJ"/>
    <property type="match status" value="1"/>
</dbReference>
<dbReference type="EMBL" id="JAKUCV010006548">
    <property type="protein sequence ID" value="KAJ4826897.1"/>
    <property type="molecule type" value="Genomic_DNA"/>
</dbReference>
<gene>
    <name evidence="2" type="ORF">Tsubulata_010081</name>
</gene>
<organism evidence="2 3">
    <name type="scientific">Turnera subulata</name>
    <dbReference type="NCBI Taxonomy" id="218843"/>
    <lineage>
        <taxon>Eukaryota</taxon>
        <taxon>Viridiplantae</taxon>
        <taxon>Streptophyta</taxon>
        <taxon>Embryophyta</taxon>
        <taxon>Tracheophyta</taxon>
        <taxon>Spermatophyta</taxon>
        <taxon>Magnoliopsida</taxon>
        <taxon>eudicotyledons</taxon>
        <taxon>Gunneridae</taxon>
        <taxon>Pentapetalae</taxon>
        <taxon>rosids</taxon>
        <taxon>fabids</taxon>
        <taxon>Malpighiales</taxon>
        <taxon>Passifloraceae</taxon>
        <taxon>Turnera</taxon>
    </lineage>
</organism>
<dbReference type="SMART" id="SM00271">
    <property type="entry name" value="DnaJ"/>
    <property type="match status" value="1"/>
</dbReference>
<evidence type="ECO:0000313" key="3">
    <source>
        <dbReference type="Proteomes" id="UP001141552"/>
    </source>
</evidence>
<comment type="caution">
    <text evidence="2">The sequence shown here is derived from an EMBL/GenBank/DDBJ whole genome shotgun (WGS) entry which is preliminary data.</text>
</comment>
<sequence>MYSLASSSSSSVFISSASQLRLAPRRSMSVRASSSYSTFSAEPIALNCAGGGKAPSLYEILRVKETASEREIRTAYRSLAKRYHPDAGRKSDGRDFIEIHNAYETLSDPAARAVYDLSLLSAVAARSYYQRRRERRSSGFSPTRRWETDQCW</sequence>
<evidence type="ECO:0000313" key="2">
    <source>
        <dbReference type="EMBL" id="KAJ4826897.1"/>
    </source>
</evidence>
<dbReference type="SUPFAM" id="SSF46565">
    <property type="entry name" value="Chaperone J-domain"/>
    <property type="match status" value="1"/>
</dbReference>
<dbReference type="PRINTS" id="PR00625">
    <property type="entry name" value="JDOMAIN"/>
</dbReference>
<dbReference type="InterPro" id="IPR001623">
    <property type="entry name" value="DnaJ_domain"/>
</dbReference>
<reference evidence="2" key="2">
    <citation type="journal article" date="2023" name="Plants (Basel)">
        <title>Annotation of the Turnera subulata (Passifloraceae) Draft Genome Reveals the S-Locus Evolved after the Divergence of Turneroideae from Passifloroideae in a Stepwise Manner.</title>
        <authorList>
            <person name="Henning P.M."/>
            <person name="Roalson E.H."/>
            <person name="Mir W."/>
            <person name="McCubbin A.G."/>
            <person name="Shore J.S."/>
        </authorList>
    </citation>
    <scope>NUCLEOTIDE SEQUENCE</scope>
    <source>
        <strain evidence="2">F60SS</strain>
    </source>
</reference>
<reference evidence="2" key="1">
    <citation type="submission" date="2022-02" db="EMBL/GenBank/DDBJ databases">
        <authorList>
            <person name="Henning P.M."/>
            <person name="McCubbin A.G."/>
            <person name="Shore J.S."/>
        </authorList>
    </citation>
    <scope>NUCLEOTIDE SEQUENCE</scope>
    <source>
        <strain evidence="2">F60SS</strain>
        <tissue evidence="2">Leaves</tissue>
    </source>
</reference>
<dbReference type="PROSITE" id="PS00636">
    <property type="entry name" value="DNAJ_1"/>
    <property type="match status" value="1"/>
</dbReference>
<dbReference type="PANTHER" id="PTHR45432:SF2">
    <property type="entry name" value="CHAPERONE PROTEIN DNAJ 11, CHLOROPLASTIC"/>
    <property type="match status" value="1"/>
</dbReference>
<dbReference type="OrthoDB" id="445556at2759"/>
<dbReference type="CDD" id="cd06257">
    <property type="entry name" value="DnaJ"/>
    <property type="match status" value="1"/>
</dbReference>
<dbReference type="PROSITE" id="PS50076">
    <property type="entry name" value="DNAJ_2"/>
    <property type="match status" value="1"/>
</dbReference>